<dbReference type="InterPro" id="IPR011333">
    <property type="entry name" value="SKP1/BTB/POZ_sf"/>
</dbReference>
<feature type="domain" description="BTB" evidence="1">
    <location>
        <begin position="21"/>
        <end position="84"/>
    </location>
</feature>
<dbReference type="Pfam" id="PF00651">
    <property type="entry name" value="BTB"/>
    <property type="match status" value="1"/>
</dbReference>
<dbReference type="PANTHER" id="PTHR22744:SF17">
    <property type="entry name" value="BTB DOMAIN-CONTAINING PROTEIN"/>
    <property type="match status" value="1"/>
</dbReference>
<dbReference type="EMBL" id="VXIV02002771">
    <property type="protein sequence ID" value="KAF6023028.1"/>
    <property type="molecule type" value="Genomic_DNA"/>
</dbReference>
<evidence type="ECO:0000313" key="3">
    <source>
        <dbReference type="Proteomes" id="UP000593567"/>
    </source>
</evidence>
<name>A0A7J7JCE2_BUGNE</name>
<dbReference type="SMART" id="SM00225">
    <property type="entry name" value="BTB"/>
    <property type="match status" value="1"/>
</dbReference>
<evidence type="ECO:0000313" key="2">
    <source>
        <dbReference type="EMBL" id="KAF6023028.1"/>
    </source>
</evidence>
<dbReference type="OrthoDB" id="437903at2759"/>
<proteinExistence type="predicted"/>
<dbReference type="InterPro" id="IPR000210">
    <property type="entry name" value="BTB/POZ_dom"/>
</dbReference>
<keyword evidence="3" id="KW-1185">Reference proteome</keyword>
<dbReference type="Gene3D" id="3.30.710.10">
    <property type="entry name" value="Potassium Channel Kv1.1, Chain A"/>
    <property type="match status" value="1"/>
</dbReference>
<comment type="caution">
    <text evidence="2">The sequence shown here is derived from an EMBL/GenBank/DDBJ whole genome shotgun (WGS) entry which is preliminary data.</text>
</comment>
<dbReference type="CDD" id="cd18186">
    <property type="entry name" value="BTB_POZ_ZBTB_KLHL-like"/>
    <property type="match status" value="1"/>
</dbReference>
<dbReference type="PROSITE" id="PS50097">
    <property type="entry name" value="BTB"/>
    <property type="match status" value="1"/>
</dbReference>
<organism evidence="2 3">
    <name type="scientific">Bugula neritina</name>
    <name type="common">Brown bryozoan</name>
    <name type="synonym">Sertularia neritina</name>
    <dbReference type="NCBI Taxonomy" id="10212"/>
    <lineage>
        <taxon>Eukaryota</taxon>
        <taxon>Metazoa</taxon>
        <taxon>Spiralia</taxon>
        <taxon>Lophotrochozoa</taxon>
        <taxon>Bryozoa</taxon>
        <taxon>Gymnolaemata</taxon>
        <taxon>Cheilostomatida</taxon>
        <taxon>Flustrina</taxon>
        <taxon>Buguloidea</taxon>
        <taxon>Bugulidae</taxon>
        <taxon>Bugula</taxon>
    </lineage>
</organism>
<dbReference type="SUPFAM" id="SSF54695">
    <property type="entry name" value="POZ domain"/>
    <property type="match status" value="1"/>
</dbReference>
<reference evidence="2" key="1">
    <citation type="submission" date="2020-06" db="EMBL/GenBank/DDBJ databases">
        <title>Draft genome of Bugula neritina, a colonial animal packing powerful symbionts and potential medicines.</title>
        <authorList>
            <person name="Rayko M."/>
        </authorList>
    </citation>
    <scope>NUCLEOTIDE SEQUENCE [LARGE SCALE GENOMIC DNA]</scope>
    <source>
        <strain evidence="2">Kwan_BN1</strain>
    </source>
</reference>
<sequence length="234" mass="26432">MSAEKPICKGLYSYEHADDMTNAVILVEGKELHVVKELLMVASPVFKAMFTGHFIEASTNVVELANKDINHIVWMLDYIYPEKVFDLTDEMAAKLLPLAEEYQLSNLRAQCIDVLLEQDTPRLEIVTLAEKFGLEELLEVSINQCAQHVQAEPDTKNGKESELDQQLKLPENSRLSKDAVNKILRKKIYYAKMRFAEIKTAVNGILAVAMRTSKSDQDAIRKHKAAMSFGQGIF</sequence>
<dbReference type="AlphaFoldDB" id="A0A7J7JCE2"/>
<evidence type="ECO:0000259" key="1">
    <source>
        <dbReference type="PROSITE" id="PS50097"/>
    </source>
</evidence>
<dbReference type="Proteomes" id="UP000593567">
    <property type="component" value="Unassembled WGS sequence"/>
</dbReference>
<gene>
    <name evidence="2" type="ORF">EB796_018670</name>
</gene>
<protein>
    <recommendedName>
        <fullName evidence="1">BTB domain-containing protein</fullName>
    </recommendedName>
</protein>
<dbReference type="PANTHER" id="PTHR22744">
    <property type="entry name" value="HELIX LOOP HELIX PROTEIN 21-RELATED"/>
    <property type="match status" value="1"/>
</dbReference>
<accession>A0A7J7JCE2</accession>